<evidence type="ECO:0000256" key="3">
    <source>
        <dbReference type="ARBA" id="ARBA00022737"/>
    </source>
</evidence>
<feature type="disulfide bond" evidence="8">
    <location>
        <begin position="439"/>
        <end position="466"/>
    </location>
</feature>
<name>A0AAD3RE36_LATJO</name>
<dbReference type="InterPro" id="IPR001870">
    <property type="entry name" value="B30.2/SPRY"/>
</dbReference>
<dbReference type="Pfam" id="PF24981">
    <property type="entry name" value="Beta-prop_ATRN-LZTR1"/>
    <property type="match status" value="1"/>
</dbReference>
<evidence type="ECO:0000256" key="8">
    <source>
        <dbReference type="PROSITE-ProRule" id="PRU00059"/>
    </source>
</evidence>
<dbReference type="InterPro" id="IPR043136">
    <property type="entry name" value="B30.2/SPRY_sf"/>
</dbReference>
<dbReference type="Gene3D" id="2.60.120.920">
    <property type="match status" value="1"/>
</dbReference>
<dbReference type="InterPro" id="IPR050143">
    <property type="entry name" value="TRIM/RBCC"/>
</dbReference>
<dbReference type="Gene3D" id="3.30.40.10">
    <property type="entry name" value="Zinc/RING finger domain, C3HC4 (zinc finger)"/>
    <property type="match status" value="1"/>
</dbReference>
<dbReference type="InterPro" id="IPR003879">
    <property type="entry name" value="Butyrophylin_SPRY"/>
</dbReference>
<evidence type="ECO:0000256" key="5">
    <source>
        <dbReference type="ARBA" id="ARBA00022833"/>
    </source>
</evidence>
<dbReference type="Proteomes" id="UP001279410">
    <property type="component" value="Unassembled WGS sequence"/>
</dbReference>
<dbReference type="GO" id="GO:0008270">
    <property type="term" value="F:zinc ion binding"/>
    <property type="evidence" value="ECO:0007669"/>
    <property type="project" value="UniProtKB-KW"/>
</dbReference>
<evidence type="ECO:0000256" key="9">
    <source>
        <dbReference type="PROSITE-ProRule" id="PRU00076"/>
    </source>
</evidence>
<comment type="caution">
    <text evidence="9">Lacks conserved residue(s) required for the propagation of feature annotation.</text>
</comment>
<keyword evidence="3" id="KW-0677">Repeat</keyword>
<keyword evidence="16" id="KW-1185">Reference proteome</keyword>
<dbReference type="PROSITE" id="PS00022">
    <property type="entry name" value="EGF_1"/>
    <property type="match status" value="1"/>
</dbReference>
<reference evidence="15" key="1">
    <citation type="submission" date="2022-08" db="EMBL/GenBank/DDBJ databases">
        <title>Genome sequencing of akame (Lates japonicus).</title>
        <authorList>
            <person name="Hashiguchi Y."/>
            <person name="Takahashi H."/>
        </authorList>
    </citation>
    <scope>NUCLEOTIDE SEQUENCE</scope>
    <source>
        <strain evidence="15">Kochi</strain>
    </source>
</reference>
<dbReference type="FunFam" id="2.120.10.80:FF:000104">
    <property type="entry name" value="Multiple EGF like domains 8"/>
    <property type="match status" value="1"/>
</dbReference>
<feature type="domain" description="B box-type" evidence="13">
    <location>
        <begin position="93"/>
        <end position="132"/>
    </location>
</feature>
<keyword evidence="2" id="KW-0479">Metal-binding</keyword>
<proteinExistence type="predicted"/>
<feature type="domain" description="EGF-like" evidence="11">
    <location>
        <begin position="580"/>
        <end position="613"/>
    </location>
</feature>
<feature type="disulfide bond" evidence="9">
    <location>
        <begin position="584"/>
        <end position="594"/>
    </location>
</feature>
<dbReference type="InterPro" id="IPR013320">
    <property type="entry name" value="ConA-like_dom_sf"/>
</dbReference>
<dbReference type="InterPro" id="IPR000742">
    <property type="entry name" value="EGF"/>
</dbReference>
<dbReference type="PROSITE" id="PS01180">
    <property type="entry name" value="CUB"/>
    <property type="match status" value="1"/>
</dbReference>
<dbReference type="InterPro" id="IPR001841">
    <property type="entry name" value="Znf_RING"/>
</dbReference>
<dbReference type="InterPro" id="IPR000315">
    <property type="entry name" value="Znf_B-box"/>
</dbReference>
<feature type="domain" description="CUB" evidence="10">
    <location>
        <begin position="439"/>
        <end position="549"/>
    </location>
</feature>
<evidence type="ECO:0000313" key="15">
    <source>
        <dbReference type="EMBL" id="GLD65297.1"/>
    </source>
</evidence>
<feature type="disulfide bond" evidence="9">
    <location>
        <begin position="603"/>
        <end position="612"/>
    </location>
</feature>
<dbReference type="EMBL" id="BRZM01000078">
    <property type="protein sequence ID" value="GLD65297.1"/>
    <property type="molecule type" value="Genomic_DNA"/>
</dbReference>
<evidence type="ECO:0000259" key="12">
    <source>
        <dbReference type="PROSITE" id="PS50089"/>
    </source>
</evidence>
<dbReference type="SMART" id="SM00184">
    <property type="entry name" value="RING"/>
    <property type="match status" value="1"/>
</dbReference>
<dbReference type="PROSITE" id="PS50188">
    <property type="entry name" value="B302_SPRY"/>
    <property type="match status" value="1"/>
</dbReference>
<dbReference type="Pfam" id="PF00431">
    <property type="entry name" value="CUB"/>
    <property type="match status" value="1"/>
</dbReference>
<keyword evidence="4 7" id="KW-0863">Zinc-finger</keyword>
<evidence type="ECO:0000259" key="10">
    <source>
        <dbReference type="PROSITE" id="PS01180"/>
    </source>
</evidence>
<dbReference type="AlphaFoldDB" id="A0AAD3RE36"/>
<dbReference type="InterPro" id="IPR006574">
    <property type="entry name" value="PRY"/>
</dbReference>
<dbReference type="PRINTS" id="PR01407">
    <property type="entry name" value="BUTYPHLNCDUF"/>
</dbReference>
<protein>
    <submittedName>
        <fullName evidence="15">Multiple epidermal growth factor-like domains protein 8</fullName>
    </submittedName>
</protein>
<dbReference type="SUPFAM" id="SSF57845">
    <property type="entry name" value="B-box zinc-binding domain"/>
    <property type="match status" value="1"/>
</dbReference>
<dbReference type="SMART" id="SM00589">
    <property type="entry name" value="PRY"/>
    <property type="match status" value="1"/>
</dbReference>
<dbReference type="SUPFAM" id="SSF49854">
    <property type="entry name" value="Spermadhesin, CUB domain"/>
    <property type="match status" value="1"/>
</dbReference>
<dbReference type="InterPro" id="IPR017907">
    <property type="entry name" value="Znf_RING_CS"/>
</dbReference>
<keyword evidence="6 9" id="KW-1015">Disulfide bond</keyword>
<dbReference type="Pfam" id="PF13765">
    <property type="entry name" value="PRY"/>
    <property type="match status" value="1"/>
</dbReference>
<dbReference type="PANTHER" id="PTHR24103">
    <property type="entry name" value="E3 UBIQUITIN-PROTEIN LIGASE TRIM"/>
    <property type="match status" value="1"/>
</dbReference>
<sequence>MADMSDEEMDEPLPLQQDLTCPVCQGIFRDPVLLPCTHSFCRECLQRSFQVNKKCPVCRELFEEGQAIANRALSSACETFLKQANRRSTQKRPSEDTCNLHLKPLELYCEKDEEPVCVECVSLHSTHRLYSLRDGAPMCRKELGFKVQIFEKKVESYKKMTHKLSNAVEYIKYQAGQAEKQIKAEFERLHNVLYTEEALRLKALATEEEEKIAAIQELITNTAKDVVTLNELIETLKKEMGNEDLPLLRNFQNLKRKAQWPQGDPGLPDDSLLNMGKHVGALSYNIWKSMQAHVKYYPVLLDPNTASPWLSLSPDLTSVKESSERLTAPDNPERFDPCIFVLGAEGYTSGKHRWDIIVGDSPRWIVGVCKESVARKKKFTVSTNRGVWSIGLSKGVYSVLTPERTELQALPVMASPLPVSFILVLLLLAESPVCQAGDCKGHRQVLRGPPGYVTDGPGNYSVNGNCEWLIKAPSNSHRIVLNFTFMDTECTYDYLFVYDGDSYQSPLLASLSGNTLPQPIEAKSGKMLLHLFSDANYNLLGFNATYTFSLCPGACGGHGRCDSSTSKCQCHQDWGGAACTTPLCSKDCSVNGQCDKKGERCLCNPGFLGQSCQLGLHDDVGVGQWWRVSEGNPYTPPRTGSAGVYLSSTGAMYLFGGFDLNRALGDLIKYNFTSNQWESRSYGHSPVARHSHTAVEWMGNMVIFGGELANGSLASDVWMYRPLNDDWQQLGFSTTRGAPKLANHAAAVVDDYLYVFGGRTEEDMFSSSLYRFGLRGSGRWETVQPTGGKPPATAGHSMVFHSPSRTLLVYGGHRPTTARFSVRVNNTDVFHVDRRFWTSFRSRFPATGPRERAFHSATVIGNYMVVYGGNVHIHYQEEKCYDEEIFFYHLGCHQWVSAGERWSLRGDAVRGRYSHVAAVMEGRVLLVAGGYSGVARGDLVAYKVPLFVSSDQGDRDAVCAEALDESMCLKNPECSWCEGRCREYQPTNPCGSTGCLGLARFLSDCQSCLVFSGTPAFLARAPGEFGWCVQNESCLPVSERSACRVDQISGAYGWWGERTLFLTSLHSCRTENYVPGLHLLTFQHPRNDSQPDK</sequence>
<dbReference type="InterPro" id="IPR000859">
    <property type="entry name" value="CUB_dom"/>
</dbReference>
<dbReference type="PROSITE" id="PS50026">
    <property type="entry name" value="EGF_3"/>
    <property type="match status" value="1"/>
</dbReference>
<keyword evidence="1" id="KW-0880">Kelch repeat</keyword>
<dbReference type="SMART" id="SM00042">
    <property type="entry name" value="CUB"/>
    <property type="match status" value="1"/>
</dbReference>
<feature type="domain" description="B30.2/SPRY" evidence="14">
    <location>
        <begin position="279"/>
        <end position="488"/>
    </location>
</feature>
<dbReference type="PROSITE" id="PS50119">
    <property type="entry name" value="ZF_BBOX"/>
    <property type="match status" value="1"/>
</dbReference>
<evidence type="ECO:0000256" key="1">
    <source>
        <dbReference type="ARBA" id="ARBA00022441"/>
    </source>
</evidence>
<dbReference type="FunFam" id="2.60.120.290:FF:000023">
    <property type="entry name" value="Multiple epidermal growth factor-like domains 8"/>
    <property type="match status" value="1"/>
</dbReference>
<gene>
    <name evidence="15" type="ORF">AKAME5_001677300</name>
</gene>
<dbReference type="PROSITE" id="PS01186">
    <property type="entry name" value="EGF_2"/>
    <property type="match status" value="1"/>
</dbReference>
<dbReference type="SUPFAM" id="SSF57850">
    <property type="entry name" value="RING/U-box"/>
    <property type="match status" value="1"/>
</dbReference>
<evidence type="ECO:0000259" key="13">
    <source>
        <dbReference type="PROSITE" id="PS50119"/>
    </source>
</evidence>
<dbReference type="FunFam" id="2.120.10.80:FF:000149">
    <property type="entry name" value="Multiple EGF like domains 8"/>
    <property type="match status" value="1"/>
</dbReference>
<dbReference type="SMART" id="SM00181">
    <property type="entry name" value="EGF"/>
    <property type="match status" value="2"/>
</dbReference>
<dbReference type="PROSITE" id="PS50089">
    <property type="entry name" value="ZF_RING_2"/>
    <property type="match status" value="1"/>
</dbReference>
<dbReference type="Gene3D" id="2.10.25.10">
    <property type="entry name" value="Laminin"/>
    <property type="match status" value="1"/>
</dbReference>
<dbReference type="PROSITE" id="PS00518">
    <property type="entry name" value="ZF_RING_1"/>
    <property type="match status" value="1"/>
</dbReference>
<evidence type="ECO:0000259" key="11">
    <source>
        <dbReference type="PROSITE" id="PS50026"/>
    </source>
</evidence>
<dbReference type="CDD" id="cd00041">
    <property type="entry name" value="CUB"/>
    <property type="match status" value="1"/>
</dbReference>
<dbReference type="Pfam" id="PF13923">
    <property type="entry name" value="zf-C3HC4_2"/>
    <property type="match status" value="1"/>
</dbReference>
<dbReference type="InterPro" id="IPR035914">
    <property type="entry name" value="Sperma_CUB_dom_sf"/>
</dbReference>
<evidence type="ECO:0000256" key="4">
    <source>
        <dbReference type="ARBA" id="ARBA00022771"/>
    </source>
</evidence>
<evidence type="ECO:0000259" key="14">
    <source>
        <dbReference type="PROSITE" id="PS50188"/>
    </source>
</evidence>
<dbReference type="SUPFAM" id="SSF117281">
    <property type="entry name" value="Kelch motif"/>
    <property type="match status" value="1"/>
</dbReference>
<evidence type="ECO:0000313" key="16">
    <source>
        <dbReference type="Proteomes" id="UP001279410"/>
    </source>
</evidence>
<organism evidence="15 16">
    <name type="scientific">Lates japonicus</name>
    <name type="common">Japanese lates</name>
    <dbReference type="NCBI Taxonomy" id="270547"/>
    <lineage>
        <taxon>Eukaryota</taxon>
        <taxon>Metazoa</taxon>
        <taxon>Chordata</taxon>
        <taxon>Craniata</taxon>
        <taxon>Vertebrata</taxon>
        <taxon>Euteleostomi</taxon>
        <taxon>Actinopterygii</taxon>
        <taxon>Neopterygii</taxon>
        <taxon>Teleostei</taxon>
        <taxon>Neoteleostei</taxon>
        <taxon>Acanthomorphata</taxon>
        <taxon>Carangaria</taxon>
        <taxon>Carangaria incertae sedis</taxon>
        <taxon>Centropomidae</taxon>
        <taxon>Lates</taxon>
    </lineage>
</organism>
<dbReference type="SUPFAM" id="SSF49899">
    <property type="entry name" value="Concanavalin A-like lectins/glucanases"/>
    <property type="match status" value="1"/>
</dbReference>
<comment type="caution">
    <text evidence="15">The sequence shown here is derived from an EMBL/GenBank/DDBJ whole genome shotgun (WGS) entry which is preliminary data.</text>
</comment>
<accession>A0AAD3RE36</accession>
<feature type="non-terminal residue" evidence="15">
    <location>
        <position position="1"/>
    </location>
</feature>
<dbReference type="Gene3D" id="2.120.10.80">
    <property type="entry name" value="Kelch-type beta propeller"/>
    <property type="match status" value="2"/>
</dbReference>
<evidence type="ECO:0000256" key="7">
    <source>
        <dbReference type="PROSITE-ProRule" id="PRU00024"/>
    </source>
</evidence>
<dbReference type="Gene3D" id="3.30.160.60">
    <property type="entry name" value="Classic Zinc Finger"/>
    <property type="match status" value="1"/>
</dbReference>
<feature type="domain" description="RING-type" evidence="12">
    <location>
        <begin position="21"/>
        <end position="59"/>
    </location>
</feature>
<dbReference type="SMART" id="SM00336">
    <property type="entry name" value="BBOX"/>
    <property type="match status" value="1"/>
</dbReference>
<dbReference type="Gene3D" id="2.60.120.290">
    <property type="entry name" value="Spermadhesin, CUB domain"/>
    <property type="match status" value="1"/>
</dbReference>
<evidence type="ECO:0000256" key="6">
    <source>
        <dbReference type="ARBA" id="ARBA00023157"/>
    </source>
</evidence>
<dbReference type="InterPro" id="IPR056737">
    <property type="entry name" value="Beta-prop_ATRN-MKLN-like"/>
</dbReference>
<evidence type="ECO:0000256" key="2">
    <source>
        <dbReference type="ARBA" id="ARBA00022723"/>
    </source>
</evidence>
<dbReference type="InterPro" id="IPR013083">
    <property type="entry name" value="Znf_RING/FYVE/PHD"/>
</dbReference>
<keyword evidence="5" id="KW-0862">Zinc</keyword>
<dbReference type="Pfam" id="PF00643">
    <property type="entry name" value="zf-B_box"/>
    <property type="match status" value="1"/>
</dbReference>
<keyword evidence="9" id="KW-0245">EGF-like domain</keyword>
<dbReference type="InterPro" id="IPR015915">
    <property type="entry name" value="Kelch-typ_b-propeller"/>
</dbReference>